<dbReference type="Pfam" id="PF02591">
    <property type="entry name" value="Zn_ribbon_9"/>
    <property type="match status" value="1"/>
</dbReference>
<dbReference type="EMBL" id="JPFK01000007">
    <property type="protein sequence ID" value="KFB00414.1"/>
    <property type="molecule type" value="Genomic_DNA"/>
</dbReference>
<feature type="coiled-coil region" evidence="1">
    <location>
        <begin position="40"/>
        <end position="178"/>
    </location>
</feature>
<accession>A0A084TI78</accession>
<feature type="domain" description="C4-type zinc ribbon" evidence="2">
    <location>
        <begin position="208"/>
        <end position="239"/>
    </location>
</feature>
<dbReference type="Gene3D" id="1.10.287.1490">
    <property type="match status" value="1"/>
</dbReference>
<dbReference type="STRING" id="1197477.IA57_07995"/>
<organism evidence="3 4">
    <name type="scientific">Mangrovimonas yunxiaonensis</name>
    <dbReference type="NCBI Taxonomy" id="1197477"/>
    <lineage>
        <taxon>Bacteria</taxon>
        <taxon>Pseudomonadati</taxon>
        <taxon>Bacteroidota</taxon>
        <taxon>Flavobacteriia</taxon>
        <taxon>Flavobacteriales</taxon>
        <taxon>Flavobacteriaceae</taxon>
        <taxon>Mangrovimonas</taxon>
    </lineage>
</organism>
<evidence type="ECO:0000256" key="1">
    <source>
        <dbReference type="SAM" id="Coils"/>
    </source>
</evidence>
<dbReference type="eggNOG" id="COG1579">
    <property type="taxonomic scope" value="Bacteria"/>
</dbReference>
<protein>
    <recommendedName>
        <fullName evidence="2">C4-type zinc ribbon domain-containing protein</fullName>
    </recommendedName>
</protein>
<dbReference type="InterPro" id="IPR003743">
    <property type="entry name" value="Zf-RING_7"/>
</dbReference>
<evidence type="ECO:0000313" key="3">
    <source>
        <dbReference type="EMBL" id="KFB00414.1"/>
    </source>
</evidence>
<keyword evidence="4" id="KW-1185">Reference proteome</keyword>
<dbReference type="PANTHER" id="PTHR39082">
    <property type="entry name" value="PHOSPHOLIPASE C-BETA-2-RELATED"/>
    <property type="match status" value="1"/>
</dbReference>
<evidence type="ECO:0000313" key="4">
    <source>
        <dbReference type="Proteomes" id="UP000028521"/>
    </source>
</evidence>
<sequence>MAKKKELTVEERLRALYDLQLIDSRIDEIRNVRGELPLEVRDLEDEVEGLNTRLDKLDSSLESIDNQISDKKNLIEESKALIKKYSEQQKNVRNNREYNSLTKEVEFQELEIQLAEKHIKEFKVQIEQKKEVISETKDKLKERQQHLKHKKNELDAILAETEKEEKALIEKSEDYKENIEERLVKAYTRIRSNVKNGLAVVPIERGASGGSFFTIPPQIQMEIATRKRIITDEHSGRILVDAVLAEEEKEKMEKLFSKL</sequence>
<dbReference type="InterPro" id="IPR052376">
    <property type="entry name" value="Oxidative_Scav/Glycosyltrans"/>
</dbReference>
<comment type="caution">
    <text evidence="3">The sequence shown here is derived from an EMBL/GenBank/DDBJ whole genome shotgun (WGS) entry which is preliminary data.</text>
</comment>
<evidence type="ECO:0000259" key="2">
    <source>
        <dbReference type="Pfam" id="PF02591"/>
    </source>
</evidence>
<gene>
    <name evidence="3" type="ORF">IA57_07995</name>
</gene>
<dbReference type="Proteomes" id="UP000028521">
    <property type="component" value="Unassembled WGS sequence"/>
</dbReference>
<dbReference type="AlphaFoldDB" id="A0A084TI78"/>
<dbReference type="RefSeq" id="WP_036121627.1">
    <property type="nucleotide sequence ID" value="NZ_BMET01000001.1"/>
</dbReference>
<reference evidence="3 4" key="1">
    <citation type="journal article" date="2014" name="Genome Announc.">
        <title>Draft Genome Sequence of the Algicidal Bacterium Mangrovimonas yunxiaonensis Strain LY01.</title>
        <authorList>
            <person name="Li Y."/>
            <person name="Zhu H."/>
            <person name="Li C."/>
            <person name="Zhang H."/>
            <person name="Chen Z."/>
            <person name="Zheng W."/>
            <person name="Xu H."/>
            <person name="Zheng T."/>
        </authorList>
    </citation>
    <scope>NUCLEOTIDE SEQUENCE [LARGE SCALE GENOMIC DNA]</scope>
    <source>
        <strain evidence="3 4">LY01</strain>
    </source>
</reference>
<reference evidence="4" key="2">
    <citation type="submission" date="2014-07" db="EMBL/GenBank/DDBJ databases">
        <title>Genome sequence of Mangrovimonas yunxiaonensis.</title>
        <authorList>
            <person name="Li Y."/>
            <person name="Zheng T."/>
        </authorList>
    </citation>
    <scope>NUCLEOTIDE SEQUENCE [LARGE SCALE GENOMIC DNA]</scope>
    <source>
        <strain evidence="4">LY01</strain>
    </source>
</reference>
<dbReference type="PANTHER" id="PTHR39082:SF1">
    <property type="entry name" value="SCAVENGER RECEPTOR CLASS A MEMBER 3"/>
    <property type="match status" value="1"/>
</dbReference>
<proteinExistence type="predicted"/>
<name>A0A084TI78_9FLAO</name>
<keyword evidence="1" id="KW-0175">Coiled coil</keyword>
<dbReference type="OrthoDB" id="9795058at2"/>